<dbReference type="NCBIfam" id="TIGR00231">
    <property type="entry name" value="small_GTP"/>
    <property type="match status" value="1"/>
</dbReference>
<dbReference type="AlphaFoldDB" id="A0A9Q1CGJ1"/>
<accession>A0A9Q1CGJ1</accession>
<dbReference type="PROSITE" id="PS51419">
    <property type="entry name" value="RAB"/>
    <property type="match status" value="1"/>
</dbReference>
<evidence type="ECO:0000256" key="1">
    <source>
        <dbReference type="ARBA" id="ARBA00006270"/>
    </source>
</evidence>
<dbReference type="SUPFAM" id="SSF52540">
    <property type="entry name" value="P-loop containing nucleoside triphosphate hydrolases"/>
    <property type="match status" value="1"/>
</dbReference>
<evidence type="ECO:0000256" key="3">
    <source>
        <dbReference type="SAM" id="MobiDB-lite"/>
    </source>
</evidence>
<dbReference type="Gene3D" id="3.40.50.300">
    <property type="entry name" value="P-loop containing nucleotide triphosphate hydrolases"/>
    <property type="match status" value="1"/>
</dbReference>
<dbReference type="OrthoDB" id="25896at2759"/>
<reference evidence="4" key="1">
    <citation type="submission" date="2021-10" db="EMBL/GenBank/DDBJ databases">
        <title>Tropical sea cucumber genome reveals ecological adaptation and Cuvierian tubules defense mechanism.</title>
        <authorList>
            <person name="Chen T."/>
        </authorList>
    </citation>
    <scope>NUCLEOTIDE SEQUENCE</scope>
    <source>
        <strain evidence="4">Nanhai2018</strain>
        <tissue evidence="4">Muscle</tissue>
    </source>
</reference>
<gene>
    <name evidence="4" type="ORF">HOLleu_11608</name>
</gene>
<dbReference type="InterPro" id="IPR001806">
    <property type="entry name" value="Small_GTPase"/>
</dbReference>
<dbReference type="CDD" id="cd00154">
    <property type="entry name" value="Rab"/>
    <property type="match status" value="1"/>
</dbReference>
<keyword evidence="2" id="KW-0547">Nucleotide-binding</keyword>
<evidence type="ECO:0000313" key="5">
    <source>
        <dbReference type="Proteomes" id="UP001152320"/>
    </source>
</evidence>
<name>A0A9Q1CGJ1_HOLLE</name>
<feature type="region of interest" description="Disordered" evidence="3">
    <location>
        <begin position="179"/>
        <end position="218"/>
    </location>
</feature>
<dbReference type="GO" id="GO:0005525">
    <property type="term" value="F:GTP binding"/>
    <property type="evidence" value="ECO:0007669"/>
    <property type="project" value="InterPro"/>
</dbReference>
<comment type="similarity">
    <text evidence="1">Belongs to the small GTPase superfamily. Rab family.</text>
</comment>
<proteinExistence type="inferred from homology"/>
<dbReference type="InterPro" id="IPR027417">
    <property type="entry name" value="P-loop_NTPase"/>
</dbReference>
<dbReference type="SMART" id="SM00173">
    <property type="entry name" value="RAS"/>
    <property type="match status" value="1"/>
</dbReference>
<dbReference type="PRINTS" id="PR00449">
    <property type="entry name" value="RASTRNSFRMNG"/>
</dbReference>
<dbReference type="SMART" id="SM00176">
    <property type="entry name" value="RAN"/>
    <property type="match status" value="1"/>
</dbReference>
<dbReference type="Proteomes" id="UP001152320">
    <property type="component" value="Chromosome 4"/>
</dbReference>
<protein>
    <submittedName>
        <fullName evidence="4">Ras-related protein Rab-24</fullName>
    </submittedName>
</protein>
<evidence type="ECO:0000256" key="2">
    <source>
        <dbReference type="ARBA" id="ARBA00022741"/>
    </source>
</evidence>
<dbReference type="FunFam" id="3.40.50.300:FF:001204">
    <property type="entry name" value="Small GTP-binding protein, putative"/>
    <property type="match status" value="1"/>
</dbReference>
<dbReference type="PANTHER" id="PTHR47978">
    <property type="match status" value="1"/>
</dbReference>
<dbReference type="InterPro" id="IPR005225">
    <property type="entry name" value="Small_GTP-bd"/>
</dbReference>
<dbReference type="PROSITE" id="PS51421">
    <property type="entry name" value="RAS"/>
    <property type="match status" value="1"/>
</dbReference>
<dbReference type="Pfam" id="PF00071">
    <property type="entry name" value="Ras"/>
    <property type="match status" value="1"/>
</dbReference>
<dbReference type="SMART" id="SM00175">
    <property type="entry name" value="RAB"/>
    <property type="match status" value="1"/>
</dbReference>
<sequence>MALSHMKVVLLGMTGTGKTAILERYTKGTFHHNRPTIGSAFASKKVPAGSSSIIMGLWDTCGQEKFQSLCRIYYQGASAAIVCYDLTNGESFTKAQHWIDELHKLNTEDCAIYLIGTKYDLIENGSARGISPTKLKQFAEGTRAKTMETSSKTGYNIDELFSTIANDFKSSRKRKTKDGEANSFKLSSEDEISRRKMCSCTSAPATEENDPYSVIETN</sequence>
<dbReference type="EMBL" id="JAIZAY010000004">
    <property type="protein sequence ID" value="KAJ8044214.1"/>
    <property type="molecule type" value="Genomic_DNA"/>
</dbReference>
<evidence type="ECO:0000313" key="4">
    <source>
        <dbReference type="EMBL" id="KAJ8044214.1"/>
    </source>
</evidence>
<organism evidence="4 5">
    <name type="scientific">Holothuria leucospilota</name>
    <name type="common">Black long sea cucumber</name>
    <name type="synonym">Mertensiothuria leucospilota</name>
    <dbReference type="NCBI Taxonomy" id="206669"/>
    <lineage>
        <taxon>Eukaryota</taxon>
        <taxon>Metazoa</taxon>
        <taxon>Echinodermata</taxon>
        <taxon>Eleutherozoa</taxon>
        <taxon>Echinozoa</taxon>
        <taxon>Holothuroidea</taxon>
        <taxon>Aspidochirotacea</taxon>
        <taxon>Aspidochirotida</taxon>
        <taxon>Holothuriidae</taxon>
        <taxon>Holothuria</taxon>
    </lineage>
</organism>
<comment type="caution">
    <text evidence="4">The sequence shown here is derived from an EMBL/GenBank/DDBJ whole genome shotgun (WGS) entry which is preliminary data.</text>
</comment>
<dbReference type="GO" id="GO:0003924">
    <property type="term" value="F:GTPase activity"/>
    <property type="evidence" value="ECO:0007669"/>
    <property type="project" value="InterPro"/>
</dbReference>
<keyword evidence="5" id="KW-1185">Reference proteome</keyword>
<dbReference type="SMART" id="SM00174">
    <property type="entry name" value="RHO"/>
    <property type="match status" value="1"/>
</dbReference>